<sequence>DEDYYDEEDVVEVEEDEEEEEAAFLNSEDERDSDEEEVPEADGDQYGVAEEDEKRDHNGLVHSEADESDDEGGEDETEGLGFTRQDVMPETAGVDSAVDEASEDEAAPTIAPRGKRRTRQVIADEEDEDESLPAKPASQTQSTPDPMAAFGFEPKKASPIGLTQMFAGTMADLQSQDDADDAAIDTQQDSIAFLQQLPPATIPEFDSYVVDESQSQDMLIEDSQRSHADRAPETQTQVKFNLAQLESQHRTPFETPSKFSDIPDPTQDVGFGSVMAPQSTADTVLLPIPESPLVMKKKGRLRQRNEGVQIASDINEHVDAESVQSDADDEFAISANAFDALKRGSNKAKKAQNYDRKKSAAKDMFEEAAEESEDEYAGLGGASDDESTGEIDEEVEKMIDRGAVNVDERAIAAFHA</sequence>
<keyword evidence="2" id="KW-1185">Reference proteome</keyword>
<evidence type="ECO:0000313" key="2">
    <source>
        <dbReference type="Proteomes" id="UP001186974"/>
    </source>
</evidence>
<dbReference type="Proteomes" id="UP001186974">
    <property type="component" value="Unassembled WGS sequence"/>
</dbReference>
<protein>
    <submittedName>
        <fullName evidence="1">Uncharacterized protein</fullName>
    </submittedName>
</protein>
<evidence type="ECO:0000313" key="1">
    <source>
        <dbReference type="EMBL" id="KAK3044953.1"/>
    </source>
</evidence>
<feature type="non-terminal residue" evidence="1">
    <location>
        <position position="416"/>
    </location>
</feature>
<dbReference type="EMBL" id="JAWDJW010011223">
    <property type="protein sequence ID" value="KAK3044953.1"/>
    <property type="molecule type" value="Genomic_DNA"/>
</dbReference>
<comment type="caution">
    <text evidence="1">The sequence shown here is derived from an EMBL/GenBank/DDBJ whole genome shotgun (WGS) entry which is preliminary data.</text>
</comment>
<proteinExistence type="predicted"/>
<accession>A0ACC3CUP1</accession>
<organism evidence="1 2">
    <name type="scientific">Coniosporium uncinatum</name>
    <dbReference type="NCBI Taxonomy" id="93489"/>
    <lineage>
        <taxon>Eukaryota</taxon>
        <taxon>Fungi</taxon>
        <taxon>Dikarya</taxon>
        <taxon>Ascomycota</taxon>
        <taxon>Pezizomycotina</taxon>
        <taxon>Dothideomycetes</taxon>
        <taxon>Dothideomycetes incertae sedis</taxon>
        <taxon>Coniosporium</taxon>
    </lineage>
</organism>
<reference evidence="1" key="1">
    <citation type="submission" date="2024-09" db="EMBL/GenBank/DDBJ databases">
        <title>Black Yeasts Isolated from many extreme environments.</title>
        <authorList>
            <person name="Coleine C."/>
            <person name="Stajich J.E."/>
            <person name="Selbmann L."/>
        </authorList>
    </citation>
    <scope>NUCLEOTIDE SEQUENCE</scope>
    <source>
        <strain evidence="1">CCFEE 5737</strain>
    </source>
</reference>
<feature type="non-terminal residue" evidence="1">
    <location>
        <position position="1"/>
    </location>
</feature>
<name>A0ACC3CUP1_9PEZI</name>
<gene>
    <name evidence="1" type="ORF">LTS18_014948</name>
</gene>